<dbReference type="EMBL" id="CP003587">
    <property type="protein sequence ID" value="AGY58361.1"/>
    <property type="molecule type" value="Genomic_DNA"/>
</dbReference>
<dbReference type="PATRIC" id="fig|1183438.3.peg.2077"/>
<evidence type="ECO:0000256" key="3">
    <source>
        <dbReference type="ARBA" id="ARBA00022692"/>
    </source>
</evidence>
<dbReference type="KEGG" id="glj:GKIL_2115"/>
<name>U5QHG6_GLOK1</name>
<protein>
    <submittedName>
        <fullName evidence="9">Rhomboid family protein</fullName>
    </submittedName>
</protein>
<organism evidence="9 10">
    <name type="scientific">Gloeobacter kilaueensis (strain ATCC BAA-2537 / CCAP 1431/1 / ULC 316 / JS1)</name>
    <dbReference type="NCBI Taxonomy" id="1183438"/>
    <lineage>
        <taxon>Bacteria</taxon>
        <taxon>Bacillati</taxon>
        <taxon>Cyanobacteriota</taxon>
        <taxon>Cyanophyceae</taxon>
        <taxon>Gloeobacterales</taxon>
        <taxon>Gloeobacteraceae</taxon>
        <taxon>Gloeobacter</taxon>
    </lineage>
</organism>
<keyword evidence="5 7" id="KW-1133">Transmembrane helix</keyword>
<dbReference type="SUPFAM" id="SSF144091">
    <property type="entry name" value="Rhomboid-like"/>
    <property type="match status" value="1"/>
</dbReference>
<dbReference type="Pfam" id="PF01694">
    <property type="entry name" value="Rhomboid"/>
    <property type="match status" value="1"/>
</dbReference>
<evidence type="ECO:0000256" key="6">
    <source>
        <dbReference type="ARBA" id="ARBA00023136"/>
    </source>
</evidence>
<gene>
    <name evidence="9" type="ORF">GKIL_2115</name>
</gene>
<dbReference type="InterPro" id="IPR022764">
    <property type="entry name" value="Peptidase_S54_rhomboid_dom"/>
</dbReference>
<keyword evidence="4" id="KW-0378">Hydrolase</keyword>
<dbReference type="HOGENOM" id="CLU_055068_5_1_3"/>
<dbReference type="eggNOG" id="COG0705">
    <property type="taxonomic scope" value="Bacteria"/>
</dbReference>
<feature type="transmembrane region" description="Helical" evidence="7">
    <location>
        <begin position="164"/>
        <end position="185"/>
    </location>
</feature>
<evidence type="ECO:0000256" key="5">
    <source>
        <dbReference type="ARBA" id="ARBA00022989"/>
    </source>
</evidence>
<dbReference type="Gene3D" id="1.20.1540.10">
    <property type="entry name" value="Rhomboid-like"/>
    <property type="match status" value="1"/>
</dbReference>
<feature type="transmembrane region" description="Helical" evidence="7">
    <location>
        <begin position="108"/>
        <end position="128"/>
    </location>
</feature>
<feature type="transmembrane region" description="Helical" evidence="7">
    <location>
        <begin position="208"/>
        <end position="228"/>
    </location>
</feature>
<evidence type="ECO:0000313" key="10">
    <source>
        <dbReference type="Proteomes" id="UP000017396"/>
    </source>
</evidence>
<feature type="domain" description="Peptidase S54 rhomboid" evidence="8">
    <location>
        <begin position="73"/>
        <end position="227"/>
    </location>
</feature>
<dbReference type="STRING" id="1183438.GKIL_2115"/>
<evidence type="ECO:0000259" key="8">
    <source>
        <dbReference type="Pfam" id="PF01694"/>
    </source>
</evidence>
<feature type="transmembrane region" description="Helical" evidence="7">
    <location>
        <begin position="71"/>
        <end position="96"/>
    </location>
</feature>
<proteinExistence type="inferred from homology"/>
<dbReference type="AlphaFoldDB" id="U5QHG6"/>
<sequence length="237" mass="25937">MVPIWDENRGYRVPWVNYGLILANILVFIYEITLDDKQLESFINHYAAVPAKLTPIIGAVLHGQLNDVGLLLPLITAMFLHGGFLHIAGNMLYLWIFGDNVEDRMGPVGYLIFYLLCGVVSILAQTYLEPTSSIASLGASGAIAGVLGAYIVKFPRAPVQAIFPLGFIPIPFRIPAIWFIGFWFVQQALSSVAALSVRNVPHMDKGGVAYLAHAAGFIVGAVLVNVFARDGDPYNRY</sequence>
<comment type="subcellular location">
    <subcellularLocation>
        <location evidence="1">Membrane</location>
        <topology evidence="1">Multi-pass membrane protein</topology>
    </subcellularLocation>
</comment>
<dbReference type="PANTHER" id="PTHR43731">
    <property type="entry name" value="RHOMBOID PROTEASE"/>
    <property type="match status" value="1"/>
</dbReference>
<reference evidence="9 10" key="1">
    <citation type="journal article" date="2013" name="PLoS ONE">
        <title>Cultivation and Complete Genome Sequencing of Gloeobacter kilaueensis sp. nov., from a Lava Cave in Kilauea Caldera, Hawai'i.</title>
        <authorList>
            <person name="Saw J.H."/>
            <person name="Schatz M."/>
            <person name="Brown M.V."/>
            <person name="Kunkel D.D."/>
            <person name="Foster J.S."/>
            <person name="Shick H."/>
            <person name="Christensen S."/>
            <person name="Hou S."/>
            <person name="Wan X."/>
            <person name="Donachie S.P."/>
        </authorList>
    </citation>
    <scope>NUCLEOTIDE SEQUENCE [LARGE SCALE GENOMIC DNA]</scope>
    <source>
        <strain evidence="10">JS</strain>
    </source>
</reference>
<evidence type="ECO:0000256" key="4">
    <source>
        <dbReference type="ARBA" id="ARBA00022801"/>
    </source>
</evidence>
<dbReference type="InterPro" id="IPR035952">
    <property type="entry name" value="Rhomboid-like_sf"/>
</dbReference>
<dbReference type="RefSeq" id="WP_023173501.1">
    <property type="nucleotide sequence ID" value="NC_022600.1"/>
</dbReference>
<keyword evidence="10" id="KW-1185">Reference proteome</keyword>
<accession>U5QHG6</accession>
<feature type="transmembrane region" description="Helical" evidence="7">
    <location>
        <begin position="15"/>
        <end position="34"/>
    </location>
</feature>
<evidence type="ECO:0000313" key="9">
    <source>
        <dbReference type="EMBL" id="AGY58361.1"/>
    </source>
</evidence>
<keyword evidence="3 7" id="KW-0812">Transmembrane</keyword>
<evidence type="ECO:0000256" key="1">
    <source>
        <dbReference type="ARBA" id="ARBA00004141"/>
    </source>
</evidence>
<evidence type="ECO:0000256" key="2">
    <source>
        <dbReference type="ARBA" id="ARBA00009045"/>
    </source>
</evidence>
<evidence type="ECO:0000256" key="7">
    <source>
        <dbReference type="SAM" id="Phobius"/>
    </source>
</evidence>
<dbReference type="PANTHER" id="PTHR43731:SF14">
    <property type="entry name" value="PRESENILIN-ASSOCIATED RHOMBOID-LIKE PROTEIN, MITOCHONDRIAL"/>
    <property type="match status" value="1"/>
</dbReference>
<feature type="transmembrane region" description="Helical" evidence="7">
    <location>
        <begin position="134"/>
        <end position="152"/>
    </location>
</feature>
<keyword evidence="6 7" id="KW-0472">Membrane</keyword>
<dbReference type="GO" id="GO:0004252">
    <property type="term" value="F:serine-type endopeptidase activity"/>
    <property type="evidence" value="ECO:0007669"/>
    <property type="project" value="InterPro"/>
</dbReference>
<dbReference type="GO" id="GO:0016020">
    <property type="term" value="C:membrane"/>
    <property type="evidence" value="ECO:0007669"/>
    <property type="project" value="UniProtKB-SubCell"/>
</dbReference>
<dbReference type="Proteomes" id="UP000017396">
    <property type="component" value="Chromosome"/>
</dbReference>
<dbReference type="OrthoDB" id="9813074at2"/>
<dbReference type="InterPro" id="IPR050925">
    <property type="entry name" value="Rhomboid_protease_S54"/>
</dbReference>
<dbReference type="FunFam" id="1.20.1540.10:FF:000027">
    <property type="entry name" value="Rhomboid family intramembrane serine protease"/>
    <property type="match status" value="1"/>
</dbReference>
<comment type="similarity">
    <text evidence="2">Belongs to the peptidase S54 family.</text>
</comment>